<accession>A0A6C7E6W4</accession>
<keyword evidence="2" id="KW-1185">Reference proteome</keyword>
<dbReference type="RefSeq" id="WP_015442691.1">
    <property type="nucleotide sequence ID" value="NC_020520.1"/>
</dbReference>
<proteinExistence type="predicted"/>
<reference evidence="1 2" key="1">
    <citation type="journal article" date="2013" name="Int. J. Syst. Evol. Microbiol.">
        <title>Ilumatobacter nonamiense sp. nov. and Ilumatobacter coccineum sp. nov., isolated from seashore sand.</title>
        <authorList>
            <person name="Matsumoto A."/>
            <person name="Kasai H."/>
            <person name="Matsuo Y."/>
            <person name="Shizuri Y."/>
            <person name="Ichikawa N."/>
            <person name="Fujita N."/>
            <person name="Omura S."/>
            <person name="Takahashi Y."/>
        </authorList>
    </citation>
    <scope>NUCLEOTIDE SEQUENCE [LARGE SCALE GENOMIC DNA]</scope>
    <source>
        <strain evidence="2">NBRC 103263 / KCTC 29153 / YM16-304</strain>
    </source>
</reference>
<dbReference type="AlphaFoldDB" id="A0A6C7E6W4"/>
<sequence length="147" mass="16633">MTETELENLIGYRFPGGTRTIEHWENWLLTDCTGREQLPDHLVHPVALFHVPIQGVGTSIAELFALGQVEGAGSVGLDGYDWEYFQPLREDVEYRFDGGVIETERVTGTDKRTGAPAVYDRFVFSVELTTPDGQPAARITNHWRLRR</sequence>
<gene>
    <name evidence="1" type="ORF">YM304_31300</name>
</gene>
<evidence type="ECO:0008006" key="3">
    <source>
        <dbReference type="Google" id="ProtNLM"/>
    </source>
</evidence>
<organism evidence="1 2">
    <name type="scientific">Ilumatobacter coccineus (strain NBRC 103263 / KCTC 29153 / YM16-304)</name>
    <dbReference type="NCBI Taxonomy" id="1313172"/>
    <lineage>
        <taxon>Bacteria</taxon>
        <taxon>Bacillati</taxon>
        <taxon>Actinomycetota</taxon>
        <taxon>Acidimicrobiia</taxon>
        <taxon>Acidimicrobiales</taxon>
        <taxon>Ilumatobacteraceae</taxon>
        <taxon>Ilumatobacter</taxon>
    </lineage>
</organism>
<evidence type="ECO:0000313" key="2">
    <source>
        <dbReference type="Proteomes" id="UP000011863"/>
    </source>
</evidence>
<evidence type="ECO:0000313" key="1">
    <source>
        <dbReference type="EMBL" id="BAN03444.1"/>
    </source>
</evidence>
<dbReference type="EMBL" id="AP012057">
    <property type="protein sequence ID" value="BAN03444.1"/>
    <property type="molecule type" value="Genomic_DNA"/>
</dbReference>
<protein>
    <recommendedName>
        <fullName evidence="3">N-terminal of MaoC-like dehydratase domain-containing protein</fullName>
    </recommendedName>
</protein>
<dbReference type="KEGG" id="aym:YM304_31300"/>
<name>A0A6C7E6W4_ILUCY</name>
<dbReference type="Proteomes" id="UP000011863">
    <property type="component" value="Chromosome"/>
</dbReference>